<evidence type="ECO:0000313" key="2">
    <source>
        <dbReference type="Proteomes" id="UP000319462"/>
    </source>
</evidence>
<dbReference type="RefSeq" id="XP_001567038.2">
    <property type="nucleotide sequence ID" value="XM_001566988.2"/>
</dbReference>
<evidence type="ECO:0000313" key="1">
    <source>
        <dbReference type="EMBL" id="SYZ68224.1"/>
    </source>
</evidence>
<name>A0A3P3ZDY6_LEIBR</name>
<dbReference type="VEuPathDB" id="TriTrypDB:LbrM.31.0380"/>
<gene>
    <name evidence="1" type="ORF">LBRM2904_31.0290</name>
</gene>
<reference evidence="1 2" key="1">
    <citation type="submission" date="2018-09" db="EMBL/GenBank/DDBJ databases">
        <authorList>
            <person name="Peiro R."/>
            <person name="Begona"/>
            <person name="Cbmso G."/>
            <person name="Lopez M."/>
            <person name="Gonzalez S."/>
        </authorList>
    </citation>
    <scope>NUCLEOTIDE SEQUENCE [LARGE SCALE GENOMIC DNA]</scope>
</reference>
<dbReference type="AlphaFoldDB" id="A0A3P3ZDY6"/>
<dbReference type="EMBL" id="LS997630">
    <property type="protein sequence ID" value="SYZ68224.1"/>
    <property type="molecule type" value="Genomic_DNA"/>
</dbReference>
<accession>A0A3P3ZDY6</accession>
<proteinExistence type="predicted"/>
<sequence>MTDPILLSVTLKLKVKEGGACLWHSKNPLASQTSAASRWRSTQPRTELRKSVVGYSRLPFLGPRTTVLPKLCTAALFKSDMMLHWVRPILSHMGKARYYFTIWCDETLTNSDEHLFLGVQHLKKGVLSFLRRSTVQRTLFWAVYKAEYKAPLAECFSANTVDLGVGLREHHTHLQQLLIPEKLRVFVKDLKEYREDLCAE</sequence>
<organism evidence="1 2">
    <name type="scientific">Leishmania braziliensis MHOM/BR/75/M2904</name>
    <dbReference type="NCBI Taxonomy" id="420245"/>
    <lineage>
        <taxon>Eukaryota</taxon>
        <taxon>Discoba</taxon>
        <taxon>Euglenozoa</taxon>
        <taxon>Kinetoplastea</taxon>
        <taxon>Metakinetoplastina</taxon>
        <taxon>Trypanosomatida</taxon>
        <taxon>Trypanosomatidae</taxon>
        <taxon>Leishmaniinae</taxon>
        <taxon>Leishmania</taxon>
        <taxon>Leishmania braziliensis species complex</taxon>
    </lineage>
</organism>
<protein>
    <submittedName>
        <fullName evidence="1">Hypothetical_protein</fullName>
    </submittedName>
</protein>
<dbReference type="KEGG" id="lbz:LBRM_31_0380"/>
<dbReference type="Proteomes" id="UP000319462">
    <property type="component" value="Chromosome 31"/>
</dbReference>